<dbReference type="FunFam" id="1.10.510.10:FF:001512">
    <property type="entry name" value="Receptor tyrosine-protein kinase erbB-2"/>
    <property type="match status" value="1"/>
</dbReference>
<evidence type="ECO:0000256" key="9">
    <source>
        <dbReference type="SAM" id="MobiDB-lite"/>
    </source>
</evidence>
<evidence type="ECO:0000256" key="1">
    <source>
        <dbReference type="ARBA" id="ARBA00004308"/>
    </source>
</evidence>
<dbReference type="CDD" id="cd00192">
    <property type="entry name" value="PTKc"/>
    <property type="match status" value="1"/>
</dbReference>
<dbReference type="OrthoDB" id="546826at2759"/>
<evidence type="ECO:0000256" key="7">
    <source>
        <dbReference type="ARBA" id="ARBA00023137"/>
    </source>
</evidence>
<dbReference type="GO" id="GO:0048468">
    <property type="term" value="P:cell development"/>
    <property type="evidence" value="ECO:0007669"/>
    <property type="project" value="UniProtKB-ARBA"/>
</dbReference>
<dbReference type="InterPro" id="IPR008266">
    <property type="entry name" value="Tyr_kinase_AS"/>
</dbReference>
<comment type="subcellular location">
    <subcellularLocation>
        <location evidence="1">Endomembrane system</location>
    </subcellularLocation>
</comment>
<dbReference type="InterPro" id="IPR050122">
    <property type="entry name" value="RTK"/>
</dbReference>
<dbReference type="PANTHER" id="PTHR24416:SF620">
    <property type="entry name" value="TYROSINE-PROTEIN KINASE RECEPTOR TORSO"/>
    <property type="match status" value="1"/>
</dbReference>
<evidence type="ECO:0000256" key="2">
    <source>
        <dbReference type="ARBA" id="ARBA00022679"/>
    </source>
</evidence>
<dbReference type="SMART" id="SM00219">
    <property type="entry name" value="TyrKc"/>
    <property type="match status" value="1"/>
</dbReference>
<keyword evidence="11" id="KW-0675">Receptor</keyword>
<dbReference type="InterPro" id="IPR011009">
    <property type="entry name" value="Kinase-like_dom_sf"/>
</dbReference>
<evidence type="ECO:0000313" key="11">
    <source>
        <dbReference type="EMBL" id="GBP27278.1"/>
    </source>
</evidence>
<dbReference type="PRINTS" id="PR00109">
    <property type="entry name" value="TYRKINASE"/>
</dbReference>
<keyword evidence="12" id="KW-1185">Reference proteome</keyword>
<dbReference type="PROSITE" id="PS00109">
    <property type="entry name" value="PROTEIN_KINASE_TYR"/>
    <property type="match status" value="1"/>
</dbReference>
<dbReference type="InterPro" id="IPR001245">
    <property type="entry name" value="Ser-Thr/Tyr_kinase_cat_dom"/>
</dbReference>
<evidence type="ECO:0000256" key="8">
    <source>
        <dbReference type="ARBA" id="ARBA00051243"/>
    </source>
</evidence>
<proteinExistence type="predicted"/>
<accession>A0A4C1ULE5</accession>
<keyword evidence="6" id="KW-0472">Membrane</keyword>
<evidence type="ECO:0000256" key="5">
    <source>
        <dbReference type="ARBA" id="ARBA00022840"/>
    </source>
</evidence>
<dbReference type="GO" id="GO:0004714">
    <property type="term" value="F:transmembrane receptor protein tyrosine kinase activity"/>
    <property type="evidence" value="ECO:0007669"/>
    <property type="project" value="UniProtKB-EC"/>
</dbReference>
<dbReference type="GO" id="GO:0051130">
    <property type="term" value="P:positive regulation of cellular component organization"/>
    <property type="evidence" value="ECO:0007669"/>
    <property type="project" value="UniProtKB-ARBA"/>
</dbReference>
<dbReference type="Pfam" id="PF07714">
    <property type="entry name" value="PK_Tyr_Ser-Thr"/>
    <property type="match status" value="1"/>
</dbReference>
<dbReference type="InterPro" id="IPR020635">
    <property type="entry name" value="Tyr_kinase_cat_dom"/>
</dbReference>
<dbReference type="GO" id="GO:0012505">
    <property type="term" value="C:endomembrane system"/>
    <property type="evidence" value="ECO:0007669"/>
    <property type="project" value="UniProtKB-SubCell"/>
</dbReference>
<evidence type="ECO:0000256" key="3">
    <source>
        <dbReference type="ARBA" id="ARBA00022741"/>
    </source>
</evidence>
<evidence type="ECO:0000259" key="10">
    <source>
        <dbReference type="PROSITE" id="PS50011"/>
    </source>
</evidence>
<dbReference type="AlphaFoldDB" id="A0A4C1ULE5"/>
<keyword evidence="5" id="KW-0067">ATP-binding</keyword>
<dbReference type="GO" id="GO:0050793">
    <property type="term" value="P:regulation of developmental process"/>
    <property type="evidence" value="ECO:0007669"/>
    <property type="project" value="UniProtKB-ARBA"/>
</dbReference>
<comment type="caution">
    <text evidence="11">The sequence shown here is derived from an EMBL/GenBank/DDBJ whole genome shotgun (WGS) entry which is preliminary data.</text>
</comment>
<dbReference type="PROSITE" id="PS50011">
    <property type="entry name" value="PROTEIN_KINASE_DOM"/>
    <property type="match status" value="1"/>
</dbReference>
<dbReference type="STRING" id="151549.A0A4C1ULE5"/>
<dbReference type="InterPro" id="IPR000719">
    <property type="entry name" value="Prot_kinase_dom"/>
</dbReference>
<dbReference type="GO" id="GO:0005524">
    <property type="term" value="F:ATP binding"/>
    <property type="evidence" value="ECO:0007669"/>
    <property type="project" value="UniProtKB-KW"/>
</dbReference>
<name>A0A4C1ULE5_EUMVA</name>
<dbReference type="GO" id="GO:0043235">
    <property type="term" value="C:receptor complex"/>
    <property type="evidence" value="ECO:0007669"/>
    <property type="project" value="TreeGrafter"/>
</dbReference>
<dbReference type="EMBL" id="BGZK01000191">
    <property type="protein sequence ID" value="GBP27278.1"/>
    <property type="molecule type" value="Genomic_DNA"/>
</dbReference>
<evidence type="ECO:0000256" key="6">
    <source>
        <dbReference type="ARBA" id="ARBA00023136"/>
    </source>
</evidence>
<dbReference type="Proteomes" id="UP000299102">
    <property type="component" value="Unassembled WGS sequence"/>
</dbReference>
<protein>
    <submittedName>
        <fullName evidence="11">Tyrosine-protein kinase receptor torso</fullName>
    </submittedName>
</protein>
<evidence type="ECO:0000313" key="12">
    <source>
        <dbReference type="Proteomes" id="UP000299102"/>
    </source>
</evidence>
<comment type="catalytic activity">
    <reaction evidence="8">
        <text>L-tyrosyl-[protein] + ATP = O-phospho-L-tyrosyl-[protein] + ADP + H(+)</text>
        <dbReference type="Rhea" id="RHEA:10596"/>
        <dbReference type="Rhea" id="RHEA-COMP:10136"/>
        <dbReference type="Rhea" id="RHEA-COMP:20101"/>
        <dbReference type="ChEBI" id="CHEBI:15378"/>
        <dbReference type="ChEBI" id="CHEBI:30616"/>
        <dbReference type="ChEBI" id="CHEBI:46858"/>
        <dbReference type="ChEBI" id="CHEBI:61978"/>
        <dbReference type="ChEBI" id="CHEBI:456216"/>
        <dbReference type="EC" id="2.7.10.1"/>
    </reaction>
</comment>
<dbReference type="GO" id="GO:0030182">
    <property type="term" value="P:neuron differentiation"/>
    <property type="evidence" value="ECO:0007669"/>
    <property type="project" value="UniProtKB-ARBA"/>
</dbReference>
<dbReference type="GO" id="GO:0007169">
    <property type="term" value="P:cell surface receptor protein tyrosine kinase signaling pathway"/>
    <property type="evidence" value="ECO:0007669"/>
    <property type="project" value="TreeGrafter"/>
</dbReference>
<reference evidence="11 12" key="1">
    <citation type="journal article" date="2019" name="Commun. Biol.">
        <title>The bagworm genome reveals a unique fibroin gene that provides high tensile strength.</title>
        <authorList>
            <person name="Kono N."/>
            <person name="Nakamura H."/>
            <person name="Ohtoshi R."/>
            <person name="Tomita M."/>
            <person name="Numata K."/>
            <person name="Arakawa K."/>
        </authorList>
    </citation>
    <scope>NUCLEOTIDE SEQUENCE [LARGE SCALE GENOMIC DNA]</scope>
</reference>
<dbReference type="Gene3D" id="1.10.510.10">
    <property type="entry name" value="Transferase(Phosphotransferase) domain 1"/>
    <property type="match status" value="1"/>
</dbReference>
<dbReference type="PANTHER" id="PTHR24416">
    <property type="entry name" value="TYROSINE-PROTEIN KINASE RECEPTOR"/>
    <property type="match status" value="1"/>
</dbReference>
<sequence length="337" mass="37714">MGYAHHGPDPALFCLDPHLDFDSVSDIDPSTPLVDPPAFPWGLLVWKRNNAYRNNNSEYKEKDPKNGFDTGNAAHNKLYEVRGVCDIELTHSDLLSFCRQIARGMEFLAHNRIVHRDLAARNVLVCADKLLKIADFGLSRDVYNESHYKQKSNGKVPIKWMAIESLTHQIYTSQSDVWSFGVVLWEVVTLGGTPYPGVAPARLLRFLRSGYRMPRPANCTDQLDKTDGVPTNKDNGFRPAPLPTTNAWTVNRSSEVNRSSRKPNSRMTPKKSEPGQDGNSSTSAFGEDMKTIMSIIQLVKGAEVSKVATDWRSARSGEERLAVLIQHHELVSRLANL</sequence>
<organism evidence="11 12">
    <name type="scientific">Eumeta variegata</name>
    <name type="common">Bagworm moth</name>
    <name type="synonym">Eumeta japonica</name>
    <dbReference type="NCBI Taxonomy" id="151549"/>
    <lineage>
        <taxon>Eukaryota</taxon>
        <taxon>Metazoa</taxon>
        <taxon>Ecdysozoa</taxon>
        <taxon>Arthropoda</taxon>
        <taxon>Hexapoda</taxon>
        <taxon>Insecta</taxon>
        <taxon>Pterygota</taxon>
        <taxon>Neoptera</taxon>
        <taxon>Endopterygota</taxon>
        <taxon>Lepidoptera</taxon>
        <taxon>Glossata</taxon>
        <taxon>Ditrysia</taxon>
        <taxon>Tineoidea</taxon>
        <taxon>Psychidae</taxon>
        <taxon>Oiketicinae</taxon>
        <taxon>Eumeta</taxon>
    </lineage>
</organism>
<dbReference type="SUPFAM" id="SSF56112">
    <property type="entry name" value="Protein kinase-like (PK-like)"/>
    <property type="match status" value="1"/>
</dbReference>
<keyword evidence="3" id="KW-0547">Nucleotide-binding</keyword>
<dbReference type="GO" id="GO:0005886">
    <property type="term" value="C:plasma membrane"/>
    <property type="evidence" value="ECO:0007669"/>
    <property type="project" value="TreeGrafter"/>
</dbReference>
<feature type="region of interest" description="Disordered" evidence="9">
    <location>
        <begin position="217"/>
        <end position="286"/>
    </location>
</feature>
<gene>
    <name evidence="11" type="primary">tor</name>
    <name evidence="11" type="ORF">EVAR_77292_1</name>
</gene>
<feature type="domain" description="Protein kinase" evidence="10">
    <location>
        <begin position="1"/>
        <end position="337"/>
    </location>
</feature>
<keyword evidence="2" id="KW-0808">Transferase</keyword>
<evidence type="ECO:0000256" key="4">
    <source>
        <dbReference type="ARBA" id="ARBA00022777"/>
    </source>
</evidence>
<keyword evidence="4 11" id="KW-0418">Kinase</keyword>
<keyword evidence="7" id="KW-0829">Tyrosine-protein kinase</keyword>